<evidence type="ECO:0000259" key="2">
    <source>
        <dbReference type="Pfam" id="PF00582"/>
    </source>
</evidence>
<evidence type="ECO:0000256" key="1">
    <source>
        <dbReference type="ARBA" id="ARBA00008791"/>
    </source>
</evidence>
<keyword evidence="4" id="KW-1185">Reference proteome</keyword>
<dbReference type="PANTHER" id="PTHR46268:SF15">
    <property type="entry name" value="UNIVERSAL STRESS PROTEIN HP_0031"/>
    <property type="match status" value="1"/>
</dbReference>
<dbReference type="InterPro" id="IPR006015">
    <property type="entry name" value="Universal_stress_UspA"/>
</dbReference>
<dbReference type="CDD" id="cd00293">
    <property type="entry name" value="USP-like"/>
    <property type="match status" value="1"/>
</dbReference>
<organism evidence="3 4">
    <name type="scientific">Aquincola agrisoli</name>
    <dbReference type="NCBI Taxonomy" id="3119538"/>
    <lineage>
        <taxon>Bacteria</taxon>
        <taxon>Pseudomonadati</taxon>
        <taxon>Pseudomonadota</taxon>
        <taxon>Betaproteobacteria</taxon>
        <taxon>Burkholderiales</taxon>
        <taxon>Sphaerotilaceae</taxon>
        <taxon>Aquincola</taxon>
    </lineage>
</organism>
<reference evidence="3 4" key="1">
    <citation type="submission" date="2024-02" db="EMBL/GenBank/DDBJ databases">
        <title>Genome sequence of Aquincola sp. MAHUQ-54.</title>
        <authorList>
            <person name="Huq M.A."/>
        </authorList>
    </citation>
    <scope>NUCLEOTIDE SEQUENCE [LARGE SCALE GENOMIC DNA]</scope>
    <source>
        <strain evidence="3 4">MAHUQ-54</strain>
    </source>
</reference>
<protein>
    <submittedName>
        <fullName evidence="3">Universal stress protein</fullName>
    </submittedName>
</protein>
<dbReference type="Proteomes" id="UP001336250">
    <property type="component" value="Unassembled WGS sequence"/>
</dbReference>
<sequence>MTYRSLLVLLDQDPRSDTRTQVAVQLARALDCHLAGLAPTGLLEVPAMPEAGAFGDLAAMAWDALRQQARKAADRFGDACRLAGLKSFEAVVDEADKAASLVRHAHCSDLTILTQADPQSPGHRQVQEVVEQVVLHSARPTLLLPHVGTPGINGRRVLAAWDDSREAARALSDALPLLRRAEQVQVVGWNEERHEPDALLQSRLDAVQRWLAWQGVPAEVRVETTTIGVGDALLSRACDVGADLIVMGAYGHHRLAERILGGATLRLLGSMTVPVLMSH</sequence>
<feature type="domain" description="UspA" evidence="2">
    <location>
        <begin position="155"/>
        <end position="277"/>
    </location>
</feature>
<dbReference type="InterPro" id="IPR006016">
    <property type="entry name" value="UspA"/>
</dbReference>
<dbReference type="PRINTS" id="PR01438">
    <property type="entry name" value="UNVRSLSTRESS"/>
</dbReference>
<gene>
    <name evidence="3" type="ORF">V4F39_01645</name>
</gene>
<dbReference type="PANTHER" id="PTHR46268">
    <property type="entry name" value="STRESS RESPONSE PROTEIN NHAX"/>
    <property type="match status" value="1"/>
</dbReference>
<proteinExistence type="inferred from homology"/>
<accession>A0AAW9PZP6</accession>
<dbReference type="SUPFAM" id="SSF52402">
    <property type="entry name" value="Adenine nucleotide alpha hydrolases-like"/>
    <property type="match status" value="2"/>
</dbReference>
<dbReference type="EMBL" id="JAZIBG010000008">
    <property type="protein sequence ID" value="MEF7612594.1"/>
    <property type="molecule type" value="Genomic_DNA"/>
</dbReference>
<name>A0AAW9PZP6_9BURK</name>
<dbReference type="AlphaFoldDB" id="A0AAW9PZP6"/>
<dbReference type="Gene3D" id="3.40.50.12370">
    <property type="match status" value="1"/>
</dbReference>
<comment type="similarity">
    <text evidence="1">Belongs to the universal stress protein A family.</text>
</comment>
<comment type="caution">
    <text evidence="3">The sequence shown here is derived from an EMBL/GenBank/DDBJ whole genome shotgun (WGS) entry which is preliminary data.</text>
</comment>
<evidence type="ECO:0000313" key="4">
    <source>
        <dbReference type="Proteomes" id="UP001336250"/>
    </source>
</evidence>
<dbReference type="RefSeq" id="WP_332287490.1">
    <property type="nucleotide sequence ID" value="NZ_JAZIBG010000008.1"/>
</dbReference>
<dbReference type="Pfam" id="PF00582">
    <property type="entry name" value="Usp"/>
    <property type="match status" value="1"/>
</dbReference>
<evidence type="ECO:0000313" key="3">
    <source>
        <dbReference type="EMBL" id="MEF7612594.1"/>
    </source>
</evidence>